<keyword evidence="4" id="KW-0285">Flavoprotein</keyword>
<proteinExistence type="inferred from homology"/>
<dbReference type="UniPathway" id="UPA00232"/>
<dbReference type="InterPro" id="IPR002938">
    <property type="entry name" value="FAD-bd"/>
</dbReference>
<dbReference type="InterPro" id="IPR010971">
    <property type="entry name" value="UbiH/COQ6"/>
</dbReference>
<gene>
    <name evidence="9" type="ORF">C4617_03595</name>
</gene>
<evidence type="ECO:0000313" key="10">
    <source>
        <dbReference type="Proteomes" id="UP000240811"/>
    </source>
</evidence>
<comment type="caution">
    <text evidence="9">The sequence shown here is derived from an EMBL/GenBank/DDBJ whole genome shotgun (WGS) entry which is preliminary data.</text>
</comment>
<evidence type="ECO:0000256" key="7">
    <source>
        <dbReference type="ARBA" id="ARBA00023033"/>
    </source>
</evidence>
<evidence type="ECO:0000259" key="8">
    <source>
        <dbReference type="Pfam" id="PF01494"/>
    </source>
</evidence>
<protein>
    <submittedName>
        <fullName evidence="9">2-octaprenyl-6-methoxyphenyl hydroxylase</fullName>
    </submittedName>
</protein>
<evidence type="ECO:0000313" key="9">
    <source>
        <dbReference type="EMBL" id="PTL86307.1"/>
    </source>
</evidence>
<dbReference type="EMBL" id="PSQJ01000004">
    <property type="protein sequence ID" value="PTL86307.1"/>
    <property type="molecule type" value="Genomic_DNA"/>
</dbReference>
<evidence type="ECO:0000256" key="3">
    <source>
        <dbReference type="ARBA" id="ARBA00005349"/>
    </source>
</evidence>
<dbReference type="GO" id="GO:0016705">
    <property type="term" value="F:oxidoreductase activity, acting on paired donors, with incorporation or reduction of molecular oxygen"/>
    <property type="evidence" value="ECO:0007669"/>
    <property type="project" value="InterPro"/>
</dbReference>
<accession>A0A2T4VX06</accession>
<organism evidence="9 10">
    <name type="scientific">Candidatus Liberibacter europaeus</name>
    <dbReference type="NCBI Taxonomy" id="744859"/>
    <lineage>
        <taxon>Bacteria</taxon>
        <taxon>Pseudomonadati</taxon>
        <taxon>Pseudomonadota</taxon>
        <taxon>Alphaproteobacteria</taxon>
        <taxon>Hyphomicrobiales</taxon>
        <taxon>Rhizobiaceae</taxon>
        <taxon>Liberibacter</taxon>
    </lineage>
</organism>
<dbReference type="GO" id="GO:0006744">
    <property type="term" value="P:ubiquinone biosynthetic process"/>
    <property type="evidence" value="ECO:0007669"/>
    <property type="project" value="UniProtKB-UniPathway"/>
</dbReference>
<sequence>MNHFDVIVVGSGLVGSVFALGVAKQGFSTALVSPSSDFKDFRTTMLMDEGICFLKDMGLWDSINHVATPVSAIKLIDITDGFITSPDAIFRSDEIGLDVFGYNFPNHVLMDILKKEIYQNSLVHCFDDLATDMQVDETVVTITLSTGQKISGELLVGSDGRNSQVRQKLGFGEKKWAYPQTAIVLNFKHSIPHNGLCTEFHRFPGPVTQVPLNDNCSSLVWIMDPKEAEFYMKLSLEEVSHGIEKYMHSILGHIEIITEIQSFPLSGMISHRFGKDQTILIGEAAHSLPPICAQGLNLSIRDIIVLLDLIQKNKTSFKHIGNYFHFMRRGDIIRRVVGTDLFNRSLFTKYPFLPILRAGTFKILNRIIPLRHQVMRKSLFLRDI</sequence>
<dbReference type="GO" id="GO:0071949">
    <property type="term" value="F:FAD binding"/>
    <property type="evidence" value="ECO:0007669"/>
    <property type="project" value="InterPro"/>
</dbReference>
<reference evidence="10" key="1">
    <citation type="submission" date="2018-02" db="EMBL/GenBank/DDBJ databases">
        <title>Genome sequence of Candidatus Liberibacter europaeus.</title>
        <authorList>
            <person name="Frampton R.A."/>
            <person name="Thompson S.M."/>
            <person name="David C."/>
            <person name="Addison S.M."/>
            <person name="Smith G.R."/>
        </authorList>
    </citation>
    <scope>NUCLEOTIDE SEQUENCE [LARGE SCALE GENOMIC DNA]</scope>
</reference>
<feature type="domain" description="FAD-binding" evidence="8">
    <location>
        <begin position="4"/>
        <end position="307"/>
    </location>
</feature>
<dbReference type="InterPro" id="IPR036188">
    <property type="entry name" value="FAD/NAD-bd_sf"/>
</dbReference>
<evidence type="ECO:0000256" key="6">
    <source>
        <dbReference type="ARBA" id="ARBA00023002"/>
    </source>
</evidence>
<dbReference type="PANTHER" id="PTHR43876">
    <property type="entry name" value="UBIQUINONE BIOSYNTHESIS MONOOXYGENASE COQ6, MITOCHONDRIAL"/>
    <property type="match status" value="1"/>
</dbReference>
<dbReference type="Gene3D" id="3.50.50.60">
    <property type="entry name" value="FAD/NAD(P)-binding domain"/>
    <property type="match status" value="2"/>
</dbReference>
<evidence type="ECO:0000256" key="5">
    <source>
        <dbReference type="ARBA" id="ARBA00022827"/>
    </source>
</evidence>
<dbReference type="GO" id="GO:0004497">
    <property type="term" value="F:monooxygenase activity"/>
    <property type="evidence" value="ECO:0007669"/>
    <property type="project" value="UniProtKB-KW"/>
</dbReference>
<evidence type="ECO:0000256" key="2">
    <source>
        <dbReference type="ARBA" id="ARBA00004749"/>
    </source>
</evidence>
<name>A0A2T4VX06_9HYPH</name>
<dbReference type="PANTHER" id="PTHR43876:SF7">
    <property type="entry name" value="UBIQUINONE BIOSYNTHESIS MONOOXYGENASE COQ6, MITOCHONDRIAL"/>
    <property type="match status" value="1"/>
</dbReference>
<dbReference type="NCBIfam" id="TIGR01988">
    <property type="entry name" value="Ubi-OHases"/>
    <property type="match status" value="1"/>
</dbReference>
<dbReference type="InterPro" id="IPR051205">
    <property type="entry name" value="UbiH/COQ6_monooxygenase"/>
</dbReference>
<keyword evidence="6" id="KW-0560">Oxidoreductase</keyword>
<comment type="similarity">
    <text evidence="3">Belongs to the UbiH/COQ6 family.</text>
</comment>
<dbReference type="Pfam" id="PF01494">
    <property type="entry name" value="FAD_binding_3"/>
    <property type="match status" value="1"/>
</dbReference>
<dbReference type="SUPFAM" id="SSF51905">
    <property type="entry name" value="FAD/NAD(P)-binding domain"/>
    <property type="match status" value="1"/>
</dbReference>
<evidence type="ECO:0000256" key="1">
    <source>
        <dbReference type="ARBA" id="ARBA00001974"/>
    </source>
</evidence>
<keyword evidence="5" id="KW-0274">FAD</keyword>
<evidence type="ECO:0000256" key="4">
    <source>
        <dbReference type="ARBA" id="ARBA00022630"/>
    </source>
</evidence>
<comment type="cofactor">
    <cofactor evidence="1">
        <name>FAD</name>
        <dbReference type="ChEBI" id="CHEBI:57692"/>
    </cofactor>
</comment>
<dbReference type="AlphaFoldDB" id="A0A2T4VX06"/>
<dbReference type="PRINTS" id="PR00420">
    <property type="entry name" value="RNGMNOXGNASE"/>
</dbReference>
<keyword evidence="7" id="KW-0503">Monooxygenase</keyword>
<dbReference type="Proteomes" id="UP000240811">
    <property type="component" value="Unassembled WGS sequence"/>
</dbReference>
<comment type="pathway">
    <text evidence="2">Cofactor biosynthesis; ubiquinone biosynthesis.</text>
</comment>